<protein>
    <submittedName>
        <fullName evidence="2">PLAC8-domain-containing protein</fullName>
    </submittedName>
</protein>
<dbReference type="OrthoDB" id="1045822at2759"/>
<dbReference type="Proteomes" id="UP000298138">
    <property type="component" value="Unassembled WGS sequence"/>
</dbReference>
<keyword evidence="3" id="KW-1185">Reference proteome</keyword>
<dbReference type="Pfam" id="PF04749">
    <property type="entry name" value="PLAC8"/>
    <property type="match status" value="1"/>
</dbReference>
<evidence type="ECO:0000313" key="2">
    <source>
        <dbReference type="EMBL" id="TGZ82491.1"/>
    </source>
</evidence>
<dbReference type="EMBL" id="ML220115">
    <property type="protein sequence ID" value="TGZ82491.1"/>
    <property type="molecule type" value="Genomic_DNA"/>
</dbReference>
<feature type="region of interest" description="Disordered" evidence="1">
    <location>
        <begin position="1"/>
        <end position="29"/>
    </location>
</feature>
<organism evidence="2 3">
    <name type="scientific">Ascodesmis nigricans</name>
    <dbReference type="NCBI Taxonomy" id="341454"/>
    <lineage>
        <taxon>Eukaryota</taxon>
        <taxon>Fungi</taxon>
        <taxon>Dikarya</taxon>
        <taxon>Ascomycota</taxon>
        <taxon>Pezizomycotina</taxon>
        <taxon>Pezizomycetes</taxon>
        <taxon>Pezizales</taxon>
        <taxon>Ascodesmidaceae</taxon>
        <taxon>Ascodesmis</taxon>
    </lineage>
</organism>
<dbReference type="AlphaFoldDB" id="A0A4S2N0F2"/>
<gene>
    <name evidence="2" type="ORF">EX30DRAFT_329880</name>
</gene>
<reference evidence="2 3" key="1">
    <citation type="submission" date="2019-04" db="EMBL/GenBank/DDBJ databases">
        <title>Comparative genomics and transcriptomics to analyze fruiting body development in filamentous ascomycetes.</title>
        <authorList>
            <consortium name="DOE Joint Genome Institute"/>
            <person name="Lutkenhaus R."/>
            <person name="Traeger S."/>
            <person name="Breuer J."/>
            <person name="Kuo A."/>
            <person name="Lipzen A."/>
            <person name="Pangilinan J."/>
            <person name="Dilworth D."/>
            <person name="Sandor L."/>
            <person name="Poggeler S."/>
            <person name="Barry K."/>
            <person name="Grigoriev I.V."/>
            <person name="Nowrousian M."/>
        </authorList>
    </citation>
    <scope>NUCLEOTIDE SEQUENCE [LARGE SCALE GENOMIC DNA]</scope>
    <source>
        <strain evidence="2 3">CBS 389.68</strain>
    </source>
</reference>
<proteinExistence type="predicted"/>
<name>A0A4S2N0F2_9PEZI</name>
<dbReference type="STRING" id="341454.A0A4S2N0F2"/>
<evidence type="ECO:0000256" key="1">
    <source>
        <dbReference type="SAM" id="MobiDB-lite"/>
    </source>
</evidence>
<dbReference type="PANTHER" id="PTHR15907">
    <property type="entry name" value="DUF614 FAMILY PROTEIN-RELATED"/>
    <property type="match status" value="1"/>
</dbReference>
<sequence length="238" mass="26100">MTDSKKVPLLSDQDDAPEGAPPSYAESAATGLPEPFSDGHIFSDHPRQPSMIYSAAARENYTSRREKASWSAGFFGCFEDSISCLKACFIPCVSYGQTRHRIHHPGTPAPVFSGPCIGYLTACCCLPGSEHIFGMLQRNEIRRTLDIDQPKTSVQMGSSGRDGGFERIQNTIGFLDDAVKHLFCACCSLAQEEREVLRWEHDQVEGGLTGVLMEDDQVRAEGERLLGAEQEGLRGLRG</sequence>
<dbReference type="InterPro" id="IPR006461">
    <property type="entry name" value="PLAC_motif_containing"/>
</dbReference>
<dbReference type="InParanoid" id="A0A4S2N0F2"/>
<evidence type="ECO:0000313" key="3">
    <source>
        <dbReference type="Proteomes" id="UP000298138"/>
    </source>
</evidence>
<accession>A0A4S2N0F2</accession>